<organism evidence="1 2">
    <name type="scientific">Heracleum sosnowskyi</name>
    <dbReference type="NCBI Taxonomy" id="360622"/>
    <lineage>
        <taxon>Eukaryota</taxon>
        <taxon>Viridiplantae</taxon>
        <taxon>Streptophyta</taxon>
        <taxon>Embryophyta</taxon>
        <taxon>Tracheophyta</taxon>
        <taxon>Spermatophyta</taxon>
        <taxon>Magnoliopsida</taxon>
        <taxon>eudicotyledons</taxon>
        <taxon>Gunneridae</taxon>
        <taxon>Pentapetalae</taxon>
        <taxon>asterids</taxon>
        <taxon>campanulids</taxon>
        <taxon>Apiales</taxon>
        <taxon>Apiaceae</taxon>
        <taxon>Apioideae</taxon>
        <taxon>apioid superclade</taxon>
        <taxon>Tordylieae</taxon>
        <taxon>Tordyliinae</taxon>
        <taxon>Heracleum</taxon>
    </lineage>
</organism>
<accession>A0AAD8MG47</accession>
<evidence type="ECO:0000313" key="2">
    <source>
        <dbReference type="Proteomes" id="UP001237642"/>
    </source>
</evidence>
<dbReference type="AlphaFoldDB" id="A0AAD8MG47"/>
<sequence length="218" mass="24900">MKGNRMLLRDLNLEGGELLLLNYCEDFDFVVYVIGVDVLIRDGSVKFVKCLHTCDGLVDSIDPHVSFLNKCGSIIPSELEYVVSDGRKLLGSYCMAIGKLGGLQSVWEMLGYESLNSFHILVFTYDGGHCIHVDVFDNELVEKFGDIVCRGASSSLPPDVDRFEIFVQPFHMLRYNYGVDVTSAFKNLRSFWGRRDHITVFHDSRSWKLQIRKRSNWS</sequence>
<name>A0AAD8MG47_9APIA</name>
<keyword evidence="2" id="KW-1185">Reference proteome</keyword>
<protein>
    <submittedName>
        <fullName evidence="1">Uncharacterized protein</fullName>
    </submittedName>
</protein>
<proteinExistence type="predicted"/>
<gene>
    <name evidence="1" type="ORF">POM88_038198</name>
</gene>
<reference evidence="1" key="1">
    <citation type="submission" date="2023-02" db="EMBL/GenBank/DDBJ databases">
        <title>Genome of toxic invasive species Heracleum sosnowskyi carries increased number of genes despite the absence of recent whole-genome duplications.</title>
        <authorList>
            <person name="Schelkunov M."/>
            <person name="Shtratnikova V."/>
            <person name="Makarenko M."/>
            <person name="Klepikova A."/>
            <person name="Omelchenko D."/>
            <person name="Novikova G."/>
            <person name="Obukhova E."/>
            <person name="Bogdanov V."/>
            <person name="Penin A."/>
            <person name="Logacheva M."/>
        </authorList>
    </citation>
    <scope>NUCLEOTIDE SEQUENCE</scope>
    <source>
        <strain evidence="1">Hsosn_3</strain>
        <tissue evidence="1">Leaf</tissue>
    </source>
</reference>
<reference evidence="1" key="2">
    <citation type="submission" date="2023-05" db="EMBL/GenBank/DDBJ databases">
        <authorList>
            <person name="Schelkunov M.I."/>
        </authorList>
    </citation>
    <scope>NUCLEOTIDE SEQUENCE</scope>
    <source>
        <strain evidence="1">Hsosn_3</strain>
        <tissue evidence="1">Leaf</tissue>
    </source>
</reference>
<evidence type="ECO:0000313" key="1">
    <source>
        <dbReference type="EMBL" id="KAK1372106.1"/>
    </source>
</evidence>
<dbReference type="EMBL" id="JAUIZM010000008">
    <property type="protein sequence ID" value="KAK1372106.1"/>
    <property type="molecule type" value="Genomic_DNA"/>
</dbReference>
<dbReference type="Proteomes" id="UP001237642">
    <property type="component" value="Unassembled WGS sequence"/>
</dbReference>
<comment type="caution">
    <text evidence="1">The sequence shown here is derived from an EMBL/GenBank/DDBJ whole genome shotgun (WGS) entry which is preliminary data.</text>
</comment>